<feature type="transmembrane region" description="Helical" evidence="1">
    <location>
        <begin position="175"/>
        <end position="198"/>
    </location>
</feature>
<evidence type="ECO:0000313" key="3">
    <source>
        <dbReference type="Proteomes" id="UP001165393"/>
    </source>
</evidence>
<accession>A0AA41W3X5</accession>
<feature type="transmembrane region" description="Helical" evidence="1">
    <location>
        <begin position="356"/>
        <end position="376"/>
    </location>
</feature>
<comment type="caution">
    <text evidence="2">The sequence shown here is derived from an EMBL/GenBank/DDBJ whole genome shotgun (WGS) entry which is preliminary data.</text>
</comment>
<sequence length="390" mass="43826">MQITDRAVEDKTMPLFRLGFRPLFLFGTVYAGWAMVRWILVLSGVLPWEYAVPVTAWHSHEMLFGFGMAIVVGFLTTAVQNWTGHRGINGTPLMGLFALWVVARITANFAPATLLQVLADAGFMLVAIGVMARQVLLVRNYKNLVFVPVLSIFLVLHLAQSWAMNHDVMLARALGFTTIWCFTLLISLLGARVIPFFIERRLSDTLQRDSVPWIVLAQFPLFLLALCALFSAPELWVQIVAAMAFLIHARRAFIWYRNGIWQEPLLWSLYLSYLCLPMALALLAVSGINQYSPVMHLLSVGLIGGMIMAMMCRVSLGHTGRPLKSHPLAWVSMASILLAAVSRVVIPWFFPIWTVGAYHLAATLWLLSIVTFLMVYTRYFLQPRVDGQIG</sequence>
<keyword evidence="3" id="KW-1185">Reference proteome</keyword>
<gene>
    <name evidence="2" type="ORF">NAF29_01580</name>
</gene>
<protein>
    <submittedName>
        <fullName evidence="2">NnrS family protein</fullName>
    </submittedName>
</protein>
<organism evidence="2 3">
    <name type="scientific">Echinimonas agarilytica</name>
    <dbReference type="NCBI Taxonomy" id="1215918"/>
    <lineage>
        <taxon>Bacteria</taxon>
        <taxon>Pseudomonadati</taxon>
        <taxon>Pseudomonadota</taxon>
        <taxon>Gammaproteobacteria</taxon>
        <taxon>Alteromonadales</taxon>
        <taxon>Echinimonadaceae</taxon>
        <taxon>Echinimonas</taxon>
    </lineage>
</organism>
<proteinExistence type="predicted"/>
<feature type="transmembrane region" description="Helical" evidence="1">
    <location>
        <begin position="62"/>
        <end position="79"/>
    </location>
</feature>
<dbReference type="EMBL" id="JAMQGP010000001">
    <property type="protein sequence ID" value="MCM2678360.1"/>
    <property type="molecule type" value="Genomic_DNA"/>
</dbReference>
<feature type="transmembrane region" description="Helical" evidence="1">
    <location>
        <begin position="23"/>
        <end position="42"/>
    </location>
</feature>
<feature type="transmembrane region" description="Helical" evidence="1">
    <location>
        <begin position="210"/>
        <end position="229"/>
    </location>
</feature>
<evidence type="ECO:0000313" key="2">
    <source>
        <dbReference type="EMBL" id="MCM2678360.1"/>
    </source>
</evidence>
<keyword evidence="1" id="KW-1133">Transmembrane helix</keyword>
<name>A0AA41W3X5_9GAMM</name>
<keyword evidence="1" id="KW-0812">Transmembrane</keyword>
<feature type="transmembrane region" description="Helical" evidence="1">
    <location>
        <begin position="235"/>
        <end position="253"/>
    </location>
</feature>
<dbReference type="AlphaFoldDB" id="A0AA41W3X5"/>
<dbReference type="Pfam" id="PF05940">
    <property type="entry name" value="NnrS"/>
    <property type="match status" value="1"/>
</dbReference>
<feature type="transmembrane region" description="Helical" evidence="1">
    <location>
        <begin position="144"/>
        <end position="163"/>
    </location>
</feature>
<feature type="transmembrane region" description="Helical" evidence="1">
    <location>
        <begin position="113"/>
        <end position="132"/>
    </location>
</feature>
<feature type="transmembrane region" description="Helical" evidence="1">
    <location>
        <begin position="265"/>
        <end position="288"/>
    </location>
</feature>
<feature type="transmembrane region" description="Helical" evidence="1">
    <location>
        <begin position="328"/>
        <end position="350"/>
    </location>
</feature>
<dbReference type="Proteomes" id="UP001165393">
    <property type="component" value="Unassembled WGS sequence"/>
</dbReference>
<feature type="transmembrane region" description="Helical" evidence="1">
    <location>
        <begin position="294"/>
        <end position="316"/>
    </location>
</feature>
<reference evidence="2 3" key="1">
    <citation type="journal article" date="2013" name="Antonie Van Leeuwenhoek">
        <title>Echinimonas agarilytica gen. nov., sp. nov., a new gammaproteobacterium isolated from the sea urchin Strongylocentrotus intermedius.</title>
        <authorList>
            <person name="Nedashkovskaya O.I."/>
            <person name="Stenkova A.M."/>
            <person name="Zhukova N.V."/>
            <person name="Van Trappen S."/>
            <person name="Lee J.S."/>
            <person name="Kim S.B."/>
        </authorList>
    </citation>
    <scope>NUCLEOTIDE SEQUENCE [LARGE SCALE GENOMIC DNA]</scope>
    <source>
        <strain evidence="2 3">KMM 6351</strain>
    </source>
</reference>
<keyword evidence="1" id="KW-0472">Membrane</keyword>
<evidence type="ECO:0000256" key="1">
    <source>
        <dbReference type="SAM" id="Phobius"/>
    </source>
</evidence>
<dbReference type="RefSeq" id="WP_251259730.1">
    <property type="nucleotide sequence ID" value="NZ_JAMQGP010000001.1"/>
</dbReference>
<feature type="transmembrane region" description="Helical" evidence="1">
    <location>
        <begin position="91"/>
        <end position="107"/>
    </location>
</feature>
<dbReference type="InterPro" id="IPR010266">
    <property type="entry name" value="NnrS"/>
</dbReference>